<dbReference type="RefSeq" id="WP_022791024.1">
    <property type="nucleotide sequence ID" value="NZ_ATUU01000001.1"/>
</dbReference>
<dbReference type="Pfam" id="PF00389">
    <property type="entry name" value="2-Hacid_dh"/>
    <property type="match status" value="1"/>
</dbReference>
<dbReference type="STRING" id="1123500.GCA_000420365_00219"/>
<dbReference type="FunFam" id="3.40.50.720:FF:000203">
    <property type="entry name" value="D-3-phosphoglycerate dehydrogenase (SerA)"/>
    <property type="match status" value="1"/>
</dbReference>
<dbReference type="Pfam" id="PF02826">
    <property type="entry name" value="2-Hacid_dh_C"/>
    <property type="match status" value="1"/>
</dbReference>
<dbReference type="AlphaFoldDB" id="A0A0R2FYH1"/>
<dbReference type="eggNOG" id="COG1052">
    <property type="taxonomic scope" value="Bacteria"/>
</dbReference>
<sequence>MTKIFITAKMPAVVTDNLKAHLLAQNPQIELESYQGTGLISQSELKQELTDTDYAITTLSTQVGADVLAQAQRLKLIANFGAGFNNIDVQAAKKAGIIVTNTPGVSTTSVAEVTLGTYLALYHRIVEGDALMRTTGFAGWQPTFFLGHDLKNKTVGIVGMGHIGQAVAERARAFGMHILYTQHHQLSADRERTLDATFVPFEKLIQASDIVSLHAPLTADNHHLVDANVLAQMSKQAVIVNMARGPLIDEQALVDALQAKKIAGAALDVYEFEPQVNAQLKTMSNVVLTPHLGNATVEARDAMGMIVAENVMLAYQGKQPKFQVN</sequence>
<name>A0A0R2FYH1_9LACO</name>
<gene>
    <name evidence="7" type="ORF">IV68_GL000284</name>
</gene>
<dbReference type="InterPro" id="IPR029753">
    <property type="entry name" value="D-isomer_DH_CS"/>
</dbReference>
<proteinExistence type="inferred from homology"/>
<keyword evidence="8" id="KW-1185">Reference proteome</keyword>
<dbReference type="InterPro" id="IPR036291">
    <property type="entry name" value="NAD(P)-bd_dom_sf"/>
</dbReference>
<dbReference type="GO" id="GO:0016616">
    <property type="term" value="F:oxidoreductase activity, acting on the CH-OH group of donors, NAD or NADP as acceptor"/>
    <property type="evidence" value="ECO:0007669"/>
    <property type="project" value="InterPro"/>
</dbReference>
<reference evidence="7 8" key="1">
    <citation type="journal article" date="2015" name="Genome Announc.">
        <title>Expanding the biotechnology potential of lactobacilli through comparative genomics of 213 strains and associated genera.</title>
        <authorList>
            <person name="Sun Z."/>
            <person name="Harris H.M."/>
            <person name="McCann A."/>
            <person name="Guo C."/>
            <person name="Argimon S."/>
            <person name="Zhang W."/>
            <person name="Yang X."/>
            <person name="Jeffery I.B."/>
            <person name="Cooney J.C."/>
            <person name="Kagawa T.F."/>
            <person name="Liu W."/>
            <person name="Song Y."/>
            <person name="Salvetti E."/>
            <person name="Wrobel A."/>
            <person name="Rasinkangas P."/>
            <person name="Parkhill J."/>
            <person name="Rea M.C."/>
            <person name="O'Sullivan O."/>
            <person name="Ritari J."/>
            <person name="Douillard F.P."/>
            <person name="Paul Ross R."/>
            <person name="Yang R."/>
            <person name="Briner A.E."/>
            <person name="Felis G.E."/>
            <person name="de Vos W.M."/>
            <person name="Barrangou R."/>
            <person name="Klaenhammer T.R."/>
            <person name="Caufield P.W."/>
            <person name="Cui Y."/>
            <person name="Zhang H."/>
            <person name="O'Toole P.W."/>
        </authorList>
    </citation>
    <scope>NUCLEOTIDE SEQUENCE [LARGE SCALE GENOMIC DNA]</scope>
    <source>
        <strain evidence="7 8">DSM 20190</strain>
    </source>
</reference>
<evidence type="ECO:0000313" key="8">
    <source>
        <dbReference type="Proteomes" id="UP000051296"/>
    </source>
</evidence>
<dbReference type="EMBL" id="JQAX01000001">
    <property type="protein sequence ID" value="KRN33481.1"/>
    <property type="molecule type" value="Genomic_DNA"/>
</dbReference>
<dbReference type="PANTHER" id="PTHR42789">
    <property type="entry name" value="D-ISOMER SPECIFIC 2-HYDROXYACID DEHYDROGENASE FAMILY PROTEIN (AFU_ORTHOLOGUE AFUA_6G10090)"/>
    <property type="match status" value="1"/>
</dbReference>
<evidence type="ECO:0000256" key="4">
    <source>
        <dbReference type="RuleBase" id="RU003719"/>
    </source>
</evidence>
<dbReference type="InterPro" id="IPR050857">
    <property type="entry name" value="D-2-hydroxyacid_DH"/>
</dbReference>
<dbReference type="SUPFAM" id="SSF52283">
    <property type="entry name" value="Formate/glycerate dehydrogenase catalytic domain-like"/>
    <property type="match status" value="1"/>
</dbReference>
<feature type="domain" description="D-isomer specific 2-hydroxyacid dehydrogenase NAD-binding" evidence="6">
    <location>
        <begin position="116"/>
        <end position="293"/>
    </location>
</feature>
<evidence type="ECO:0000256" key="1">
    <source>
        <dbReference type="ARBA" id="ARBA00005854"/>
    </source>
</evidence>
<comment type="similarity">
    <text evidence="1 4">Belongs to the D-isomer specific 2-hydroxyacid dehydrogenase family.</text>
</comment>
<keyword evidence="3" id="KW-0520">NAD</keyword>
<evidence type="ECO:0000259" key="5">
    <source>
        <dbReference type="Pfam" id="PF00389"/>
    </source>
</evidence>
<dbReference type="Proteomes" id="UP000051296">
    <property type="component" value="Unassembled WGS sequence"/>
</dbReference>
<accession>A0A0R2FYH1</accession>
<dbReference type="OrthoDB" id="9805416at2"/>
<dbReference type="InterPro" id="IPR006139">
    <property type="entry name" value="D-isomer_2_OHA_DH_cat_dom"/>
</dbReference>
<organism evidence="7 8">
    <name type="scientific">Weissella halotolerans DSM 20190</name>
    <dbReference type="NCBI Taxonomy" id="1123500"/>
    <lineage>
        <taxon>Bacteria</taxon>
        <taxon>Bacillati</taxon>
        <taxon>Bacillota</taxon>
        <taxon>Bacilli</taxon>
        <taxon>Lactobacillales</taxon>
        <taxon>Lactobacillaceae</taxon>
        <taxon>Weissella</taxon>
    </lineage>
</organism>
<dbReference type="InParanoid" id="A0A0R2FYH1"/>
<evidence type="ECO:0000259" key="6">
    <source>
        <dbReference type="Pfam" id="PF02826"/>
    </source>
</evidence>
<dbReference type="GO" id="GO:0051287">
    <property type="term" value="F:NAD binding"/>
    <property type="evidence" value="ECO:0007669"/>
    <property type="project" value="InterPro"/>
</dbReference>
<feature type="domain" description="D-isomer specific 2-hydroxyacid dehydrogenase catalytic" evidence="5">
    <location>
        <begin position="28"/>
        <end position="325"/>
    </location>
</feature>
<dbReference type="SUPFAM" id="SSF51735">
    <property type="entry name" value="NAD(P)-binding Rossmann-fold domains"/>
    <property type="match status" value="1"/>
</dbReference>
<dbReference type="Gene3D" id="3.40.50.720">
    <property type="entry name" value="NAD(P)-binding Rossmann-like Domain"/>
    <property type="match status" value="2"/>
</dbReference>
<protein>
    <submittedName>
        <fullName evidence="7">D-isomer specific 2-hydroxyacid dehydrogenase, nad binding domain protein</fullName>
    </submittedName>
</protein>
<dbReference type="PROSITE" id="PS00670">
    <property type="entry name" value="D_2_HYDROXYACID_DH_2"/>
    <property type="match status" value="1"/>
</dbReference>
<comment type="caution">
    <text evidence="7">The sequence shown here is derived from an EMBL/GenBank/DDBJ whole genome shotgun (WGS) entry which is preliminary data.</text>
</comment>
<evidence type="ECO:0000256" key="2">
    <source>
        <dbReference type="ARBA" id="ARBA00023002"/>
    </source>
</evidence>
<evidence type="ECO:0000256" key="3">
    <source>
        <dbReference type="ARBA" id="ARBA00023027"/>
    </source>
</evidence>
<keyword evidence="2 4" id="KW-0560">Oxidoreductase</keyword>
<dbReference type="FunCoup" id="A0A0R2FYH1">
    <property type="interactions" value="216"/>
</dbReference>
<dbReference type="PATRIC" id="fig|1123500.6.peg.283"/>
<dbReference type="InterPro" id="IPR006140">
    <property type="entry name" value="D-isomer_DH_NAD-bd"/>
</dbReference>
<evidence type="ECO:0000313" key="7">
    <source>
        <dbReference type="EMBL" id="KRN33481.1"/>
    </source>
</evidence>
<dbReference type="PANTHER" id="PTHR42789:SF1">
    <property type="entry name" value="D-ISOMER SPECIFIC 2-HYDROXYACID DEHYDROGENASE FAMILY PROTEIN (AFU_ORTHOLOGUE AFUA_6G10090)"/>
    <property type="match status" value="1"/>
</dbReference>